<reference evidence="2 3" key="1">
    <citation type="submission" date="2023-12" db="EMBL/GenBank/DDBJ databases">
        <title>Streptomyces sp. V4-01.</title>
        <authorList>
            <person name="Somphong A."/>
            <person name="Phongsopitanun W."/>
        </authorList>
    </citation>
    <scope>NUCLEOTIDE SEQUENCE [LARGE SCALE GENOMIC DNA]</scope>
    <source>
        <strain evidence="2 3">V4-01</strain>
    </source>
</reference>
<evidence type="ECO:0000256" key="1">
    <source>
        <dbReference type="SAM" id="Phobius"/>
    </source>
</evidence>
<keyword evidence="1" id="KW-0812">Transmembrane</keyword>
<feature type="transmembrane region" description="Helical" evidence="1">
    <location>
        <begin position="28"/>
        <end position="46"/>
    </location>
</feature>
<evidence type="ECO:0008006" key="4">
    <source>
        <dbReference type="Google" id="ProtNLM"/>
    </source>
</evidence>
<evidence type="ECO:0000313" key="3">
    <source>
        <dbReference type="Proteomes" id="UP001344658"/>
    </source>
</evidence>
<dbReference type="EMBL" id="JAZEWV010000048">
    <property type="protein sequence ID" value="MEE4546582.1"/>
    <property type="molecule type" value="Genomic_DNA"/>
</dbReference>
<protein>
    <recommendedName>
        <fullName evidence="4">DUF1328 domain-containing protein</fullName>
    </recommendedName>
</protein>
<evidence type="ECO:0000313" key="2">
    <source>
        <dbReference type="EMBL" id="MEE4546582.1"/>
    </source>
</evidence>
<sequence>MTLFLLLIIVALVLGLIGAVAGGLGYLLVIGILVFAADLLLGYRLLRGRRRPVR</sequence>
<dbReference type="Proteomes" id="UP001344658">
    <property type="component" value="Unassembled WGS sequence"/>
</dbReference>
<keyword evidence="3" id="KW-1185">Reference proteome</keyword>
<name>A0ABU7PMW7_9ACTN</name>
<comment type="caution">
    <text evidence="2">The sequence shown here is derived from an EMBL/GenBank/DDBJ whole genome shotgun (WGS) entry which is preliminary data.</text>
</comment>
<keyword evidence="1" id="KW-0472">Membrane</keyword>
<keyword evidence="1" id="KW-1133">Transmembrane helix</keyword>
<proteinExistence type="predicted"/>
<organism evidence="2 3">
    <name type="scientific">Actinacidiphila polyblastidii</name>
    <dbReference type="NCBI Taxonomy" id="3110430"/>
    <lineage>
        <taxon>Bacteria</taxon>
        <taxon>Bacillati</taxon>
        <taxon>Actinomycetota</taxon>
        <taxon>Actinomycetes</taxon>
        <taxon>Kitasatosporales</taxon>
        <taxon>Streptomycetaceae</taxon>
        <taxon>Actinacidiphila</taxon>
    </lineage>
</organism>
<gene>
    <name evidence="2" type="ORF">V2S66_32035</name>
</gene>
<accession>A0ABU7PMW7</accession>
<dbReference type="RefSeq" id="WP_330800288.1">
    <property type="nucleotide sequence ID" value="NZ_JAZEWV010000048.1"/>
</dbReference>